<keyword evidence="3" id="KW-1185">Reference proteome</keyword>
<comment type="caution">
    <text evidence="2">The sequence shown here is derived from an EMBL/GenBank/DDBJ whole genome shotgun (WGS) entry which is preliminary data.</text>
</comment>
<feature type="region of interest" description="Disordered" evidence="1">
    <location>
        <begin position="69"/>
        <end position="101"/>
    </location>
</feature>
<proteinExistence type="predicted"/>
<name>A0AAJ0DER0_9PEZI</name>
<accession>A0AAJ0DER0</accession>
<dbReference type="EMBL" id="JAWDJX010000020">
    <property type="protein sequence ID" value="KAK3052452.1"/>
    <property type="molecule type" value="Genomic_DNA"/>
</dbReference>
<sequence length="149" mass="15106">MRSAPIVPAGSLYGPVLPGPVLRSQATEEERPAWARGLEEPTAVEKAQLQAVGGAPVVSAAEGLGDPRALATAQSSADLRSSAGTEATATTRSPKAAQVPAATQVFTTTQAATAPEAPVEREANATATTSGHVEAIVDINLVLKQELAD</sequence>
<dbReference type="AlphaFoldDB" id="A0AAJ0DER0"/>
<organism evidence="2 3">
    <name type="scientific">Extremus antarcticus</name>
    <dbReference type="NCBI Taxonomy" id="702011"/>
    <lineage>
        <taxon>Eukaryota</taxon>
        <taxon>Fungi</taxon>
        <taxon>Dikarya</taxon>
        <taxon>Ascomycota</taxon>
        <taxon>Pezizomycotina</taxon>
        <taxon>Dothideomycetes</taxon>
        <taxon>Dothideomycetidae</taxon>
        <taxon>Mycosphaerellales</taxon>
        <taxon>Extremaceae</taxon>
        <taxon>Extremus</taxon>
    </lineage>
</organism>
<evidence type="ECO:0000256" key="1">
    <source>
        <dbReference type="SAM" id="MobiDB-lite"/>
    </source>
</evidence>
<reference evidence="2" key="1">
    <citation type="submission" date="2023-04" db="EMBL/GenBank/DDBJ databases">
        <title>Black Yeasts Isolated from many extreme environments.</title>
        <authorList>
            <person name="Coleine C."/>
            <person name="Stajich J.E."/>
            <person name="Selbmann L."/>
        </authorList>
    </citation>
    <scope>NUCLEOTIDE SEQUENCE</scope>
    <source>
        <strain evidence="2">CCFEE 5312</strain>
    </source>
</reference>
<evidence type="ECO:0000313" key="2">
    <source>
        <dbReference type="EMBL" id="KAK3052452.1"/>
    </source>
</evidence>
<protein>
    <submittedName>
        <fullName evidence="2">Uncharacterized protein</fullName>
    </submittedName>
</protein>
<evidence type="ECO:0000313" key="3">
    <source>
        <dbReference type="Proteomes" id="UP001271007"/>
    </source>
</evidence>
<feature type="compositionally biased region" description="Polar residues" evidence="1">
    <location>
        <begin position="72"/>
        <end position="93"/>
    </location>
</feature>
<gene>
    <name evidence="2" type="ORF">LTR09_006306</name>
</gene>
<dbReference type="Proteomes" id="UP001271007">
    <property type="component" value="Unassembled WGS sequence"/>
</dbReference>